<dbReference type="InterPro" id="IPR011049">
    <property type="entry name" value="Serralysin-like_metalloprot_C"/>
</dbReference>
<feature type="region of interest" description="Disordered" evidence="3">
    <location>
        <begin position="226"/>
        <end position="245"/>
    </location>
</feature>
<dbReference type="SUPFAM" id="SSF51120">
    <property type="entry name" value="beta-Roll"/>
    <property type="match status" value="4"/>
</dbReference>
<dbReference type="Proteomes" id="UP001301728">
    <property type="component" value="Unassembled WGS sequence"/>
</dbReference>
<dbReference type="Gene3D" id="2.60.40.2810">
    <property type="match status" value="1"/>
</dbReference>
<evidence type="ECO:0000313" key="5">
    <source>
        <dbReference type="EMBL" id="MEA5520322.1"/>
    </source>
</evidence>
<dbReference type="InterPro" id="IPR013320">
    <property type="entry name" value="ConA-like_dom_sf"/>
</dbReference>
<evidence type="ECO:0000256" key="2">
    <source>
        <dbReference type="ARBA" id="ARBA00022525"/>
    </source>
</evidence>
<dbReference type="PANTHER" id="PTHR38340">
    <property type="entry name" value="S-LAYER PROTEIN"/>
    <property type="match status" value="1"/>
</dbReference>
<dbReference type="InterPro" id="IPR018511">
    <property type="entry name" value="Hemolysin-typ_Ca-bd_CS"/>
</dbReference>
<dbReference type="Gene3D" id="2.150.10.10">
    <property type="entry name" value="Serralysin-like metalloprotease, C-terminal"/>
    <property type="match status" value="4"/>
</dbReference>
<dbReference type="SUPFAM" id="SSF49899">
    <property type="entry name" value="Concanavalin A-like lectins/glucanases"/>
    <property type="match status" value="1"/>
</dbReference>
<proteinExistence type="predicted"/>
<dbReference type="InterPro" id="IPR025592">
    <property type="entry name" value="DUF4347"/>
</dbReference>
<dbReference type="PANTHER" id="PTHR38340:SF1">
    <property type="entry name" value="S-LAYER PROTEIN"/>
    <property type="match status" value="1"/>
</dbReference>
<organism evidence="5 6">
    <name type="scientific">Limnoraphis robusta CCNP1315</name>
    <dbReference type="NCBI Taxonomy" id="3110306"/>
    <lineage>
        <taxon>Bacteria</taxon>
        <taxon>Bacillati</taxon>
        <taxon>Cyanobacteriota</taxon>
        <taxon>Cyanophyceae</taxon>
        <taxon>Oscillatoriophycideae</taxon>
        <taxon>Oscillatoriales</taxon>
        <taxon>Sirenicapillariaceae</taxon>
        <taxon>Limnoraphis</taxon>
    </lineage>
</organism>
<evidence type="ECO:0000259" key="4">
    <source>
        <dbReference type="Pfam" id="PF14252"/>
    </source>
</evidence>
<sequence>MLLINLNRQVPVSGQRTVIILDTGVTDYLSLLRGISSDTEIILLNSTQNGIEYISQTLSCYKDIQFLHIVSHGNKGCLALGNQLLNSETLETHASRIQQWKTALAENGEILLYGCHVASGEEGIRFVRRLAELTQAKIAASNSLTGNAALGGNWKLEFQTQPITTPLAFSREILQAYSGILILLVDESFANSTLSPQPFTDELKWIFGSDQSVQDPNDLESPFLTARPFREPEPGGIAGVPEGRNTDPEGQGTLRFTSNANDQAGFIIYDFPVRSDAGLELQFDYFAYGGTGADGISFFLIDGEDSPQRSGGFGGSLGYAPRTDQNIPGLVGGYIGIGFDEFGNFASARDKGVGNDGSPGRTPNAITVRGSAENNYKFLATTGTLAINLDNRNTTNRENATRTVKILLTQEGVLSVALDQNFDGEIDEDETLTFIDETLSLISELDVQSENGGDFPSNFKFGFAASTGRFTNFHEIRNVQVRTLEEPPVLDLEGETPNIVDFETTFTQGEEPVAIASSTKIEDADDESLEQARITLTNVLDAGKESLSLNEESQAIIDQFNLNITANGTDEIIIEGSASLENYASILDNIVYNNTADEPTLTPRQVEVFVRDKLRDDGFDSNLAVTTINIDLPVEPNIPPVAENITNSEIVANSSNISLQPLQGMDEDGEIVGFRITQLPVNGQLFFNGELLDVTQEIPFEEAGNLTLTPDTDFVGNLQFQYTAIDNDGDEDLTPATFSIPVVAENIPPVAENITNSEIVANSNNISLQPLQGMDEDGEIVGFRITQLPVNGQLFFNGELLDVTQEIPFEEAGNLTLTPDTDFVGNLQFQYTAIDNDGDEDLTPATFSIPVVAENIPPVAENITNSEIVANSNNISLQPLQGMDEDGEIVGFRITQLPVNGRLFFNGELLDVNEEIPLNQAGNLTLTPDTDFVGNLQFQYTAIDDDGDEDLTPATFSILVVAENIPTNIPPVAENITNSEIVANSNNISLQPLQGMDEDGEIVSFRITQLPVNGRLFFNGELLDVTQEIPLNQAGNLTLTPDPDFVGNLQFQYTAIDNDGDEDLTPATFSIPVVAENIPTNIPPVAESQTIPTVKNTLSQVSLPALNATDEDGIVESFTILELPTGGELLLSGEAVQNNQPISINQASQLTFIPNQDFVGESQFSFIVTDDDGATSNLATVTIPLIANQPPIAESVATQPFLNNQVNVAFPSLIASDSDGTVELFSFTNLPTSNQGKLFLDGIEVSNISLVQQLTDSQISSLSFTPNSSFVGNLELGYFAIDNDGESSNIATITFPIITQQVPLDPPNLPPIAEDLSLFDLINDASDITIPTLTATDADGQVVSFIINSLPSTGQLFLDQTAITTLSQVQQLTLDQASQLTYVPNSGFLGTVTFTYQATDNDNAISNIATITLEIDSTTIPREDDEIDLICGCIPLPILEGIPLPEPPVFPRISFDSIPISLKGTENDDILFGSNESERIVGLGGNDWIFGEAGNDSLEGNLGNDFINGGTGDDLIDGGSGNDVLFGWLGEDTLFGNSGNNTLFGGTNDLFIPDLNGRDWLISGDNDDFLQGNEGNDVISGGNGNDLAFGGKDDDKIYGDLGNDTLFGNLGNDTLIADPGRENILDNTNNADVLYGNQGNDLLQGSLGNDTIYGGKENDFAYGGKDNDLLRGELGNDTLFGDKGNDTLFGDTNDPNQTELEGRDLLWGGIGNDVIFGNSDNDTLMGGEAEDKLYGGKGDDLLFGEVGNDLLFGDLGNDTLCGNDGNDTLFGDIISLEDSSENVDFQDQVYGGRGDDLLFGNGGDDLLCGGEGNDTLYGGRGDDTLVGGDGDDRLFGDIGNDTLYGDLGRDGFILSSNSGTNRIIDFTNGEDYLGLIGGLTFSDLTIETGENQTLIFVETKLIAQLIGVQVNSITAEDFLELE</sequence>
<feature type="domain" description="DUF4347" evidence="4">
    <location>
        <begin position="18"/>
        <end position="181"/>
    </location>
</feature>
<dbReference type="PRINTS" id="PR00313">
    <property type="entry name" value="CABNDNGRPT"/>
</dbReference>
<accession>A0ABU5TZG1</accession>
<dbReference type="EMBL" id="JAYGHT010000078">
    <property type="protein sequence ID" value="MEA5520322.1"/>
    <property type="molecule type" value="Genomic_DNA"/>
</dbReference>
<dbReference type="NCBIfam" id="NF012211">
    <property type="entry name" value="tand_rpt_95"/>
    <property type="match status" value="1"/>
</dbReference>
<dbReference type="RefSeq" id="WP_323306878.1">
    <property type="nucleotide sequence ID" value="NZ_JAYGHT010000078.1"/>
</dbReference>
<dbReference type="Gene3D" id="2.60.40.3440">
    <property type="match status" value="1"/>
</dbReference>
<name>A0ABU5TZG1_9CYAN</name>
<keyword evidence="2" id="KW-0964">Secreted</keyword>
<dbReference type="InterPro" id="IPR001343">
    <property type="entry name" value="Hemolysn_Ca-bd"/>
</dbReference>
<evidence type="ECO:0000256" key="1">
    <source>
        <dbReference type="ARBA" id="ARBA00004613"/>
    </source>
</evidence>
<reference evidence="5 6" key="1">
    <citation type="submission" date="2023-12" db="EMBL/GenBank/DDBJ databases">
        <title>Baltic Sea Cyanobacteria.</title>
        <authorList>
            <person name="Delbaje E."/>
            <person name="Fewer D.P."/>
            <person name="Shishido T.K."/>
        </authorList>
    </citation>
    <scope>NUCLEOTIDE SEQUENCE [LARGE SCALE GENOMIC DNA]</scope>
    <source>
        <strain evidence="5 6">CCNP 1315</strain>
    </source>
</reference>
<dbReference type="PROSITE" id="PS00330">
    <property type="entry name" value="HEMOLYSIN_CALCIUM"/>
    <property type="match status" value="5"/>
</dbReference>
<protein>
    <submittedName>
        <fullName evidence="5">DUF4347 domain-containing protein</fullName>
    </submittedName>
</protein>
<comment type="subcellular location">
    <subcellularLocation>
        <location evidence="1">Secreted</location>
    </subcellularLocation>
</comment>
<comment type="caution">
    <text evidence="5">The sequence shown here is derived from an EMBL/GenBank/DDBJ whole genome shotgun (WGS) entry which is preliminary data.</text>
</comment>
<gene>
    <name evidence="5" type="ORF">VB854_15340</name>
</gene>
<dbReference type="Gene3D" id="2.60.120.200">
    <property type="match status" value="1"/>
</dbReference>
<evidence type="ECO:0000256" key="3">
    <source>
        <dbReference type="SAM" id="MobiDB-lite"/>
    </source>
</evidence>
<dbReference type="Pfam" id="PF14252">
    <property type="entry name" value="DUF4347"/>
    <property type="match status" value="1"/>
</dbReference>
<dbReference type="Pfam" id="PF17963">
    <property type="entry name" value="Big_9"/>
    <property type="match status" value="4"/>
</dbReference>
<dbReference type="Pfam" id="PF00353">
    <property type="entry name" value="HemolysinCabind"/>
    <property type="match status" value="8"/>
</dbReference>
<keyword evidence="6" id="KW-1185">Reference proteome</keyword>
<evidence type="ECO:0000313" key="6">
    <source>
        <dbReference type="Proteomes" id="UP001301728"/>
    </source>
</evidence>
<dbReference type="InterPro" id="IPR050557">
    <property type="entry name" value="RTX_toxin/Mannuronan_C5-epim"/>
</dbReference>